<keyword evidence="2" id="KW-1133">Transmembrane helix</keyword>
<keyword evidence="4" id="KW-1185">Reference proteome</keyword>
<dbReference type="InterPro" id="IPR011990">
    <property type="entry name" value="TPR-like_helical_dom_sf"/>
</dbReference>
<dbReference type="Proteomes" id="UP001626536">
    <property type="component" value="Chromosome"/>
</dbReference>
<feature type="coiled-coil region" evidence="1">
    <location>
        <begin position="544"/>
        <end position="571"/>
    </location>
</feature>
<reference evidence="3 4" key="1">
    <citation type="submission" date="2023-10" db="EMBL/GenBank/DDBJ databases">
        <title>Novel methanotroph of the genus Methylocapsa from a subarctic wetland.</title>
        <authorList>
            <person name="Belova S.E."/>
            <person name="Oshkin I.Y."/>
            <person name="Miroshnikov K."/>
            <person name="Dedysh S.N."/>
        </authorList>
    </citation>
    <scope>NUCLEOTIDE SEQUENCE [LARGE SCALE GENOMIC DNA]</scope>
    <source>
        <strain evidence="3 4">RX1</strain>
    </source>
</reference>
<keyword evidence="1" id="KW-0175">Coiled coil</keyword>
<evidence type="ECO:0000313" key="4">
    <source>
        <dbReference type="Proteomes" id="UP001626536"/>
    </source>
</evidence>
<dbReference type="PANTHER" id="PTHR19959:SF119">
    <property type="entry name" value="FUNGAL LIPASE-LIKE DOMAIN-CONTAINING PROTEIN"/>
    <property type="match status" value="1"/>
</dbReference>
<feature type="transmembrane region" description="Helical" evidence="2">
    <location>
        <begin position="16"/>
        <end position="40"/>
    </location>
</feature>
<dbReference type="Pfam" id="PF13374">
    <property type="entry name" value="TPR_10"/>
    <property type="match status" value="1"/>
</dbReference>
<dbReference type="EMBL" id="CP136862">
    <property type="protein sequence ID" value="WOJ89928.1"/>
    <property type="molecule type" value="Genomic_DNA"/>
</dbReference>
<dbReference type="Gene3D" id="1.25.40.10">
    <property type="entry name" value="Tetratricopeptide repeat domain"/>
    <property type="match status" value="2"/>
</dbReference>
<sequence length="587" mass="63743">MWSRAWALLRDEGNRGILAFLGGGAVVVIGGLWAAFTFFYEKAGEKPAQSQTIEVHNGNVIGSGPNATFNAPVTVNPDAKEAVAPINERLDKLAAQQKEFAVQIAREKGVEVAPLLSVLAKLGEKGVREEDIPKRLDAAADELIKLRAEIDRLRAGPPALAAVAEEAQALIDKGDLDGARHALERGREAARAERVESSRYEAGFLAQEARVDDLQIAYRSAAAKYAEAAALVASFDPQQQWRLLNDQASELYKQGYEFGEDAALLDAIDVYRRSLALSPRSARPRDWAMTENDLGVALKTLGERQVGTGLLDDAASAFRSVTEEMTREDAPLQWAMARNNLGATLEALGARETGTARLEEAATVYRDVLKEFAGEKHQWAMAQNNLGGVLTLLGQRETGTERLTEAVAAYREALAEFTREGATLEQAMTQNNLGIALQALAQRQGDAALLEEAVAAYRAALQLFTREATPLKWAAAQSNLGGALAALGAQENGTTRLDEAVSAYREALKEQTRERSPLQWAANQVSLASVHIALFAKDRQPRHLDDALEAVDGAAEEYRKAQSAADREKAERLQDLRKQIIAVKDKA</sequence>
<evidence type="ECO:0000256" key="1">
    <source>
        <dbReference type="SAM" id="Coils"/>
    </source>
</evidence>
<keyword evidence="2" id="KW-0812">Transmembrane</keyword>
<gene>
    <name evidence="3" type="ORF">RZS28_01030</name>
</gene>
<proteinExistence type="predicted"/>
<protein>
    <submittedName>
        <fullName evidence="3">Tetratricopeptide repeat protein</fullName>
    </submittedName>
</protein>
<accession>A0ABZ0HTD1</accession>
<dbReference type="RefSeq" id="WP_407339374.1">
    <property type="nucleotide sequence ID" value="NZ_CP136862.1"/>
</dbReference>
<keyword evidence="2" id="KW-0472">Membrane</keyword>
<evidence type="ECO:0000256" key="2">
    <source>
        <dbReference type="SAM" id="Phobius"/>
    </source>
</evidence>
<dbReference type="SUPFAM" id="SSF48452">
    <property type="entry name" value="TPR-like"/>
    <property type="match status" value="2"/>
</dbReference>
<organism evidence="3 4">
    <name type="scientific">Methylocapsa polymorpha</name>
    <dbReference type="NCBI Taxonomy" id="3080828"/>
    <lineage>
        <taxon>Bacteria</taxon>
        <taxon>Pseudomonadati</taxon>
        <taxon>Pseudomonadota</taxon>
        <taxon>Alphaproteobacteria</taxon>
        <taxon>Hyphomicrobiales</taxon>
        <taxon>Beijerinckiaceae</taxon>
        <taxon>Methylocapsa</taxon>
    </lineage>
</organism>
<dbReference type="PANTHER" id="PTHR19959">
    <property type="entry name" value="KINESIN LIGHT CHAIN"/>
    <property type="match status" value="1"/>
</dbReference>
<name>A0ABZ0HTD1_9HYPH</name>
<evidence type="ECO:0000313" key="3">
    <source>
        <dbReference type="EMBL" id="WOJ89928.1"/>
    </source>
</evidence>